<comment type="function">
    <text evidence="2">May play the central regulatory role in sporulation. It may be an element of the effector pathway responsible for the activation of sporulation genes in response to nutritional stress. Spo0A may act in concert with spo0H (a sigma factor) to control the expression of some genes that are critical to the sporulation process.</text>
</comment>
<dbReference type="SMART" id="SM00448">
    <property type="entry name" value="REC"/>
    <property type="match status" value="1"/>
</dbReference>
<dbReference type="SUPFAM" id="SSF52172">
    <property type="entry name" value="CheY-like"/>
    <property type="match status" value="1"/>
</dbReference>
<dbReference type="Gene3D" id="2.40.50.1020">
    <property type="entry name" value="LytTr DNA-binding domain"/>
    <property type="match status" value="1"/>
</dbReference>
<evidence type="ECO:0000256" key="1">
    <source>
        <dbReference type="ARBA" id="ARBA00018672"/>
    </source>
</evidence>
<organism evidence="6 7">
    <name type="scientific">Lacrimispora amygdalina</name>
    <dbReference type="NCBI Taxonomy" id="253257"/>
    <lineage>
        <taxon>Bacteria</taxon>
        <taxon>Bacillati</taxon>
        <taxon>Bacillota</taxon>
        <taxon>Clostridia</taxon>
        <taxon>Lachnospirales</taxon>
        <taxon>Lachnospiraceae</taxon>
        <taxon>Lacrimispora</taxon>
    </lineage>
</organism>
<dbReference type="EMBL" id="QOHO01000051">
    <property type="protein sequence ID" value="RFZ77874.1"/>
    <property type="molecule type" value="Genomic_DNA"/>
</dbReference>
<dbReference type="PANTHER" id="PTHR37299:SF1">
    <property type="entry name" value="STAGE 0 SPORULATION PROTEIN A HOMOLOG"/>
    <property type="match status" value="1"/>
</dbReference>
<dbReference type="PROSITE" id="PS50930">
    <property type="entry name" value="HTH_LYTTR"/>
    <property type="match status" value="1"/>
</dbReference>
<keyword evidence="6" id="KW-0238">DNA-binding</keyword>
<sequence>MKILMCDDQEEFLINLRNSLTEILAELNLESYLLSFTDPDLILGYIKEYLDADIVFMDILLGKKNGYEVAKQISRIAPKTKIIFLSSTSAYAIKGYDIKVTRYLMKPVKRERLSCVLKDVISELQYNNNSYIVERNDQGIHKIFLDEIIYIETCKRNTLIHTTYENYISYRSMKEHESRLNKNFIRCHSSYIVNMEFVKDYQSYELYLLNSDTILVSKNRRKDFLYALTKFYGKMLK</sequence>
<dbReference type="SMART" id="SM00850">
    <property type="entry name" value="LytTR"/>
    <property type="match status" value="1"/>
</dbReference>
<dbReference type="GO" id="GO:0003677">
    <property type="term" value="F:DNA binding"/>
    <property type="evidence" value="ECO:0007669"/>
    <property type="project" value="UniProtKB-KW"/>
</dbReference>
<dbReference type="GO" id="GO:0000156">
    <property type="term" value="F:phosphorelay response regulator activity"/>
    <property type="evidence" value="ECO:0007669"/>
    <property type="project" value="InterPro"/>
</dbReference>
<dbReference type="PANTHER" id="PTHR37299">
    <property type="entry name" value="TRANSCRIPTIONAL REGULATOR-RELATED"/>
    <property type="match status" value="1"/>
</dbReference>
<comment type="caution">
    <text evidence="6">The sequence shown here is derived from an EMBL/GenBank/DDBJ whole genome shotgun (WGS) entry which is preliminary data.</text>
</comment>
<gene>
    <name evidence="6" type="ORF">DS742_16170</name>
</gene>
<feature type="modified residue" description="4-aspartylphosphate" evidence="3">
    <location>
        <position position="58"/>
    </location>
</feature>
<feature type="domain" description="HTH LytTR-type" evidence="5">
    <location>
        <begin position="132"/>
        <end position="230"/>
    </location>
</feature>
<evidence type="ECO:0000313" key="6">
    <source>
        <dbReference type="EMBL" id="RFZ77874.1"/>
    </source>
</evidence>
<dbReference type="InterPro" id="IPR011006">
    <property type="entry name" value="CheY-like_superfamily"/>
</dbReference>
<dbReference type="Proteomes" id="UP000260680">
    <property type="component" value="Unassembled WGS sequence"/>
</dbReference>
<dbReference type="InterPro" id="IPR007492">
    <property type="entry name" value="LytTR_DNA-bd_dom"/>
</dbReference>
<evidence type="ECO:0000256" key="3">
    <source>
        <dbReference type="PROSITE-ProRule" id="PRU00169"/>
    </source>
</evidence>
<dbReference type="InterPro" id="IPR001789">
    <property type="entry name" value="Sig_transdc_resp-reg_receiver"/>
</dbReference>
<evidence type="ECO:0000259" key="4">
    <source>
        <dbReference type="PROSITE" id="PS50110"/>
    </source>
</evidence>
<reference evidence="6 7" key="1">
    <citation type="submission" date="2018-07" db="EMBL/GenBank/DDBJ databases">
        <title>New species, Clostridium PI-S10-A1B.</title>
        <authorList>
            <person name="Krishna G."/>
            <person name="Summeta K."/>
            <person name="Shikha S."/>
            <person name="Prabhu P.B."/>
            <person name="Suresh K."/>
        </authorList>
    </citation>
    <scope>NUCLEOTIDE SEQUENCE [LARGE SCALE GENOMIC DNA]</scope>
    <source>
        <strain evidence="6 7">PI-S10-A1B</strain>
    </source>
</reference>
<dbReference type="AlphaFoldDB" id="A0A3E2NAA7"/>
<keyword evidence="3" id="KW-0597">Phosphoprotein</keyword>
<evidence type="ECO:0000313" key="7">
    <source>
        <dbReference type="Proteomes" id="UP000260680"/>
    </source>
</evidence>
<dbReference type="Pfam" id="PF04397">
    <property type="entry name" value="LytTR"/>
    <property type="match status" value="1"/>
</dbReference>
<dbReference type="InterPro" id="IPR046947">
    <property type="entry name" value="LytR-like"/>
</dbReference>
<evidence type="ECO:0000259" key="5">
    <source>
        <dbReference type="PROSITE" id="PS50930"/>
    </source>
</evidence>
<dbReference type="OrthoDB" id="9809318at2"/>
<dbReference type="Gene3D" id="3.40.50.2300">
    <property type="match status" value="1"/>
</dbReference>
<dbReference type="PROSITE" id="PS50110">
    <property type="entry name" value="RESPONSE_REGULATORY"/>
    <property type="match status" value="1"/>
</dbReference>
<protein>
    <recommendedName>
        <fullName evidence="1">Stage 0 sporulation protein A homolog</fullName>
    </recommendedName>
</protein>
<proteinExistence type="predicted"/>
<evidence type="ECO:0000256" key="2">
    <source>
        <dbReference type="ARBA" id="ARBA00024867"/>
    </source>
</evidence>
<dbReference type="Pfam" id="PF00072">
    <property type="entry name" value="Response_reg"/>
    <property type="match status" value="1"/>
</dbReference>
<feature type="domain" description="Response regulatory" evidence="4">
    <location>
        <begin position="2"/>
        <end position="121"/>
    </location>
</feature>
<name>A0A3E2NAA7_9FIRM</name>
<accession>A0A3E2NAA7</accession>